<dbReference type="SUPFAM" id="SSF51261">
    <property type="entry name" value="Duplicated hybrid motif"/>
    <property type="match status" value="1"/>
</dbReference>
<dbReference type="EMBL" id="LRDC01000020">
    <property type="protein sequence ID" value="KVX01611.1"/>
    <property type="molecule type" value="Genomic_DNA"/>
</dbReference>
<feature type="signal peptide" evidence="2">
    <location>
        <begin position="1"/>
        <end position="24"/>
    </location>
</feature>
<organism evidence="4">
    <name type="scientific">Shewanella frigidimarina</name>
    <dbReference type="NCBI Taxonomy" id="56812"/>
    <lineage>
        <taxon>Bacteria</taxon>
        <taxon>Pseudomonadati</taxon>
        <taxon>Pseudomonadota</taxon>
        <taxon>Gammaproteobacteria</taxon>
        <taxon>Alteromonadales</taxon>
        <taxon>Shewanellaceae</taxon>
        <taxon>Shewanella</taxon>
    </lineage>
</organism>
<feature type="coiled-coil region" evidence="1">
    <location>
        <begin position="34"/>
        <end position="61"/>
    </location>
</feature>
<evidence type="ECO:0000313" key="4">
    <source>
        <dbReference type="EMBL" id="KVX01611.1"/>
    </source>
</evidence>
<reference evidence="4 5" key="1">
    <citation type="submission" date="2016-01" db="EMBL/GenBank/DDBJ databases">
        <title>Draft genome of the antarctic isolate Shewanella frigidimarina Ag06-30.</title>
        <authorList>
            <person name="Parmeciano Di Noto G."/>
            <person name="Vazquez S."/>
            <person name="Mac Cormack W."/>
            <person name="Iriarte A."/>
            <person name="Quiroga C."/>
        </authorList>
    </citation>
    <scope>NUCLEOTIDE SEQUENCE [LARGE SCALE GENOMIC DNA]</scope>
    <source>
        <strain evidence="4 5">Ag06-30</strain>
    </source>
</reference>
<name>A0A106BZT0_SHEFR</name>
<dbReference type="PANTHER" id="PTHR21666:SF270">
    <property type="entry name" value="MUREIN HYDROLASE ACTIVATOR ENVC"/>
    <property type="match status" value="1"/>
</dbReference>
<feature type="domain" description="M23ase beta-sheet core" evidence="3">
    <location>
        <begin position="279"/>
        <end position="372"/>
    </location>
</feature>
<dbReference type="InterPro" id="IPR011055">
    <property type="entry name" value="Dup_hybrid_motif"/>
</dbReference>
<keyword evidence="2" id="KW-0732">Signal</keyword>
<accession>A0A106BZT0</accession>
<proteinExistence type="predicted"/>
<feature type="coiled-coil region" evidence="1">
    <location>
        <begin position="178"/>
        <end position="240"/>
    </location>
</feature>
<keyword evidence="1" id="KW-0175">Coiled coil</keyword>
<dbReference type="InterPro" id="IPR050570">
    <property type="entry name" value="Cell_wall_metabolism_enzyme"/>
</dbReference>
<sequence>MITRLFIKASIVAGFLIFSFTANSADLSSRQSALKSIQAQINQQQNSLKDTSRQREKLIALLKSDEQAIAKAAKKVNQSQNSLTEVNVKLSNLDKQQIDLAKLKKSQQDTLSKQLSSAYLAGNHDYTKMMLNQQNPATVERMLAYYQFLNNARIKAIQQLKQTSIDLNKVKQQQVTAKQKLNALVIEQKQQALQLTKEQGQRQQTLTQLQRTLSSKGAELEQLQIEEASLKRIVQQAMLAAKANPTMDGLVSQKAKLKWPTNGRVSKRFGSNRSGQIVWKGTVLSAPEGQNINAVASGKVIYADWLRGFGMVLVIDHGKGYMSLYGHAQTLLRQPGDMVKTGESIALVGRSGGQSEPGLYFEIRNKGKAVDPAYYCR</sequence>
<dbReference type="FunFam" id="2.70.70.10:FF:000003">
    <property type="entry name" value="Murein hydrolase activator EnvC"/>
    <property type="match status" value="1"/>
</dbReference>
<evidence type="ECO:0000313" key="5">
    <source>
        <dbReference type="Proteomes" id="UP000055702"/>
    </source>
</evidence>
<comment type="caution">
    <text evidence="4">The sequence shown here is derived from an EMBL/GenBank/DDBJ whole genome shotgun (WGS) entry which is preliminary data.</text>
</comment>
<dbReference type="RefSeq" id="WP_059746023.1">
    <property type="nucleotide sequence ID" value="NZ_JBOZOX010000041.1"/>
</dbReference>
<evidence type="ECO:0000259" key="3">
    <source>
        <dbReference type="Pfam" id="PF01551"/>
    </source>
</evidence>
<dbReference type="Gene3D" id="2.70.70.10">
    <property type="entry name" value="Glucose Permease (Domain IIA)"/>
    <property type="match status" value="1"/>
</dbReference>
<dbReference type="Pfam" id="PF01551">
    <property type="entry name" value="Peptidase_M23"/>
    <property type="match status" value="1"/>
</dbReference>
<dbReference type="AlphaFoldDB" id="A0A106BZT0"/>
<dbReference type="CDD" id="cd12797">
    <property type="entry name" value="M23_peptidase"/>
    <property type="match status" value="1"/>
</dbReference>
<protein>
    <submittedName>
        <fullName evidence="4">Peptidase M23</fullName>
    </submittedName>
</protein>
<dbReference type="InterPro" id="IPR016047">
    <property type="entry name" value="M23ase_b-sheet_dom"/>
</dbReference>
<gene>
    <name evidence="4" type="ORF">AWJ07_16430</name>
</gene>
<dbReference type="GO" id="GO:0004222">
    <property type="term" value="F:metalloendopeptidase activity"/>
    <property type="evidence" value="ECO:0007669"/>
    <property type="project" value="TreeGrafter"/>
</dbReference>
<dbReference type="Proteomes" id="UP000055702">
    <property type="component" value="Unassembled WGS sequence"/>
</dbReference>
<feature type="chain" id="PRO_5007125916" evidence="2">
    <location>
        <begin position="25"/>
        <end position="377"/>
    </location>
</feature>
<evidence type="ECO:0000256" key="2">
    <source>
        <dbReference type="SAM" id="SignalP"/>
    </source>
</evidence>
<evidence type="ECO:0000256" key="1">
    <source>
        <dbReference type="SAM" id="Coils"/>
    </source>
</evidence>
<dbReference type="PANTHER" id="PTHR21666">
    <property type="entry name" value="PEPTIDASE-RELATED"/>
    <property type="match status" value="1"/>
</dbReference>